<keyword evidence="6 10" id="KW-0418">Kinase</keyword>
<dbReference type="InterPro" id="IPR031322">
    <property type="entry name" value="Shikimate/glucono_kinase"/>
</dbReference>
<proteinExistence type="inferred from homology"/>
<dbReference type="PANTHER" id="PTHR43442:SF3">
    <property type="entry name" value="GLUCONOKINASE-RELATED"/>
    <property type="match status" value="1"/>
</dbReference>
<dbReference type="Proteomes" id="UP001139089">
    <property type="component" value="Unassembled WGS sequence"/>
</dbReference>
<dbReference type="InterPro" id="IPR027417">
    <property type="entry name" value="P-loop_NTPase"/>
</dbReference>
<keyword evidence="7 10" id="KW-0067">ATP-binding</keyword>
<keyword evidence="5 10" id="KW-0547">Nucleotide-binding</keyword>
<dbReference type="GO" id="GO:0005737">
    <property type="term" value="C:cytoplasm"/>
    <property type="evidence" value="ECO:0007669"/>
    <property type="project" value="TreeGrafter"/>
</dbReference>
<evidence type="ECO:0000256" key="2">
    <source>
        <dbReference type="ARBA" id="ARBA00008420"/>
    </source>
</evidence>
<dbReference type="SUPFAM" id="SSF52540">
    <property type="entry name" value="P-loop containing nucleoside triphosphate hydrolases"/>
    <property type="match status" value="1"/>
</dbReference>
<evidence type="ECO:0000256" key="3">
    <source>
        <dbReference type="ARBA" id="ARBA00012054"/>
    </source>
</evidence>
<dbReference type="Pfam" id="PF01202">
    <property type="entry name" value="SKI"/>
    <property type="match status" value="1"/>
</dbReference>
<keyword evidence="4 10" id="KW-0808">Transferase</keyword>
<accession>A0A9X1SZB7</accession>
<dbReference type="FunFam" id="3.40.50.300:FF:000522">
    <property type="entry name" value="Gluconokinase"/>
    <property type="match status" value="1"/>
</dbReference>
<evidence type="ECO:0000256" key="6">
    <source>
        <dbReference type="ARBA" id="ARBA00022777"/>
    </source>
</evidence>
<dbReference type="NCBIfam" id="TIGR01313">
    <property type="entry name" value="therm_gnt_kin"/>
    <property type="match status" value="1"/>
</dbReference>
<dbReference type="InterPro" id="IPR006001">
    <property type="entry name" value="Therm_gnt_kin"/>
</dbReference>
<comment type="similarity">
    <text evidence="2 10">Belongs to the gluconokinase GntK/GntV family.</text>
</comment>
<comment type="catalytic activity">
    <reaction evidence="9 10">
        <text>D-gluconate + ATP = 6-phospho-D-gluconate + ADP + H(+)</text>
        <dbReference type="Rhea" id="RHEA:19433"/>
        <dbReference type="ChEBI" id="CHEBI:15378"/>
        <dbReference type="ChEBI" id="CHEBI:18391"/>
        <dbReference type="ChEBI" id="CHEBI:30616"/>
        <dbReference type="ChEBI" id="CHEBI:58759"/>
        <dbReference type="ChEBI" id="CHEBI:456216"/>
        <dbReference type="EC" id="2.7.1.12"/>
    </reaction>
</comment>
<dbReference type="GO" id="GO:0046316">
    <property type="term" value="F:gluconokinase activity"/>
    <property type="evidence" value="ECO:0007669"/>
    <property type="project" value="UniProtKB-EC"/>
</dbReference>
<dbReference type="EC" id="2.7.1.12" evidence="3 10"/>
<comment type="pathway">
    <text evidence="1">Carbohydrate acid metabolism.</text>
</comment>
<dbReference type="GO" id="GO:0005524">
    <property type="term" value="F:ATP binding"/>
    <property type="evidence" value="ECO:0007669"/>
    <property type="project" value="UniProtKB-KW"/>
</dbReference>
<evidence type="ECO:0000256" key="7">
    <source>
        <dbReference type="ARBA" id="ARBA00022840"/>
    </source>
</evidence>
<reference evidence="11" key="1">
    <citation type="submission" date="2021-12" db="EMBL/GenBank/DDBJ databases">
        <authorList>
            <person name="Li Y."/>
        </authorList>
    </citation>
    <scope>NUCLEOTIDE SEQUENCE</scope>
    <source>
        <strain evidence="11">DKSPLA3</strain>
    </source>
</reference>
<name>A0A9X1SZB7_9HYPH</name>
<dbReference type="RefSeq" id="WP_231812459.1">
    <property type="nucleotide sequence ID" value="NZ_JAJOZR010000002.1"/>
</dbReference>
<evidence type="ECO:0000313" key="12">
    <source>
        <dbReference type="Proteomes" id="UP001139089"/>
    </source>
</evidence>
<dbReference type="CDD" id="cd02021">
    <property type="entry name" value="GntK"/>
    <property type="match status" value="1"/>
</dbReference>
<evidence type="ECO:0000256" key="9">
    <source>
        <dbReference type="ARBA" id="ARBA00048090"/>
    </source>
</evidence>
<evidence type="ECO:0000313" key="11">
    <source>
        <dbReference type="EMBL" id="MCD7108207.1"/>
    </source>
</evidence>
<dbReference type="Gene3D" id="3.40.50.300">
    <property type="entry name" value="P-loop containing nucleotide triphosphate hydrolases"/>
    <property type="match status" value="1"/>
</dbReference>
<dbReference type="PANTHER" id="PTHR43442">
    <property type="entry name" value="GLUCONOKINASE-RELATED"/>
    <property type="match status" value="1"/>
</dbReference>
<dbReference type="AlphaFoldDB" id="A0A9X1SZB7"/>
<protein>
    <recommendedName>
        <fullName evidence="3 10">Gluconokinase</fullName>
        <ecNumber evidence="3 10">2.7.1.12</ecNumber>
    </recommendedName>
</protein>
<comment type="caution">
    <text evidence="11">The sequence shown here is derived from an EMBL/GenBank/DDBJ whole genome shotgun (WGS) entry which is preliminary data.</text>
</comment>
<evidence type="ECO:0000256" key="10">
    <source>
        <dbReference type="RuleBase" id="RU363066"/>
    </source>
</evidence>
<keyword evidence="12" id="KW-1185">Reference proteome</keyword>
<dbReference type="GO" id="GO:0019521">
    <property type="term" value="P:D-gluconate metabolic process"/>
    <property type="evidence" value="ECO:0007669"/>
    <property type="project" value="UniProtKB-KW"/>
</dbReference>
<dbReference type="EMBL" id="JAJOZR010000002">
    <property type="protein sequence ID" value="MCD7108207.1"/>
    <property type="molecule type" value="Genomic_DNA"/>
</dbReference>
<keyword evidence="8" id="KW-0311">Gluconate utilization</keyword>
<sequence>MGVSGCGKSSVGEAIAEAFSTDFIEGDALHPPENIAKMSAGTPLTDEDRWPWLDAVGKALRTGSADGHAVVVSCSALKKAYRDHLRKAAGGRLAFVFLTGARAVLESRMGHRTGHFMPTSLLDSQFRTLEPPTGEDLVVTVDIDRPLDAVIAAALEGLADLPTG</sequence>
<organism evidence="11 12">
    <name type="scientific">Rhizobium quercicola</name>
    <dbReference type="NCBI Taxonomy" id="2901226"/>
    <lineage>
        <taxon>Bacteria</taxon>
        <taxon>Pseudomonadati</taxon>
        <taxon>Pseudomonadota</taxon>
        <taxon>Alphaproteobacteria</taxon>
        <taxon>Hyphomicrobiales</taxon>
        <taxon>Rhizobiaceae</taxon>
        <taxon>Rhizobium/Agrobacterium group</taxon>
        <taxon>Rhizobium</taxon>
    </lineage>
</organism>
<evidence type="ECO:0000256" key="5">
    <source>
        <dbReference type="ARBA" id="ARBA00022741"/>
    </source>
</evidence>
<evidence type="ECO:0000256" key="1">
    <source>
        <dbReference type="ARBA" id="ARBA00004761"/>
    </source>
</evidence>
<gene>
    <name evidence="11" type="ORF">LRX75_04020</name>
</gene>
<evidence type="ECO:0000256" key="4">
    <source>
        <dbReference type="ARBA" id="ARBA00022679"/>
    </source>
</evidence>
<evidence type="ECO:0000256" key="8">
    <source>
        <dbReference type="ARBA" id="ARBA00023064"/>
    </source>
</evidence>